<keyword evidence="13 19" id="KW-0472">Membrane</keyword>
<dbReference type="GO" id="GO:0051073">
    <property type="term" value="F:adenosylcobinamide-GDP ribazoletransferase activity"/>
    <property type="evidence" value="ECO:0007669"/>
    <property type="project" value="UniProtKB-UniRule"/>
</dbReference>
<feature type="transmembrane region" description="Helical" evidence="19">
    <location>
        <begin position="56"/>
        <end position="73"/>
    </location>
</feature>
<dbReference type="RefSeq" id="WP_068365504.1">
    <property type="nucleotide sequence ID" value="NZ_FOJN01000001.1"/>
</dbReference>
<reference evidence="20 21" key="1">
    <citation type="submission" date="2016-10" db="EMBL/GenBank/DDBJ databases">
        <authorList>
            <person name="de Groot N.N."/>
        </authorList>
    </citation>
    <scope>NUCLEOTIDE SEQUENCE [LARGE SCALE GENOMIC DNA]</scope>
    <source>
        <strain evidence="20 21">DSM 44908</strain>
    </source>
</reference>
<evidence type="ECO:0000313" key="21">
    <source>
        <dbReference type="Proteomes" id="UP000182054"/>
    </source>
</evidence>
<accession>A0A1I0SJ05</accession>
<evidence type="ECO:0000256" key="10">
    <source>
        <dbReference type="ARBA" id="ARBA00022692"/>
    </source>
</evidence>
<evidence type="ECO:0000256" key="8">
    <source>
        <dbReference type="ARBA" id="ARBA00022573"/>
    </source>
</evidence>
<sequence length="246" mass="24142">MNLRLALTWTTVVPLRGPSSVTRDDARRAIAAVPLVGVVLGAVAAGILLLADVASLPPLLGGILAVAALALLTRGMHVDGLADTADGLGCYGPPERAREVMKSGGAGPFGVAALATVGGVQAVAFGELVARGHALSVVAAVTVARCAVVLACRTSIPAATTTGFGALVAATQGRVSVAVWCVVAVAVGAAVAAPWWQGAIAVALALAAATLLVHHCARRFGGLVGDVLGACIETTTAVVAVGLLVG</sequence>
<feature type="transmembrane region" description="Helical" evidence="19">
    <location>
        <begin position="132"/>
        <end position="152"/>
    </location>
</feature>
<comment type="cofactor">
    <cofactor evidence="1 19">
        <name>Mg(2+)</name>
        <dbReference type="ChEBI" id="CHEBI:18420"/>
    </cofactor>
</comment>
<evidence type="ECO:0000256" key="13">
    <source>
        <dbReference type="ARBA" id="ARBA00023136"/>
    </source>
</evidence>
<evidence type="ECO:0000256" key="7">
    <source>
        <dbReference type="ARBA" id="ARBA00022475"/>
    </source>
</evidence>
<evidence type="ECO:0000313" key="20">
    <source>
        <dbReference type="EMBL" id="SFA38756.1"/>
    </source>
</evidence>
<dbReference type="Pfam" id="PF02654">
    <property type="entry name" value="CobS"/>
    <property type="match status" value="1"/>
</dbReference>
<comment type="catalytic activity">
    <reaction evidence="17 19">
        <text>alpha-ribazole + adenosylcob(III)inamide-GDP = adenosylcob(III)alamin + GMP + H(+)</text>
        <dbReference type="Rhea" id="RHEA:16049"/>
        <dbReference type="ChEBI" id="CHEBI:10329"/>
        <dbReference type="ChEBI" id="CHEBI:15378"/>
        <dbReference type="ChEBI" id="CHEBI:18408"/>
        <dbReference type="ChEBI" id="CHEBI:58115"/>
        <dbReference type="ChEBI" id="CHEBI:60487"/>
        <dbReference type="EC" id="2.7.8.26"/>
    </reaction>
</comment>
<evidence type="ECO:0000256" key="14">
    <source>
        <dbReference type="ARBA" id="ARBA00025228"/>
    </source>
</evidence>
<evidence type="ECO:0000256" key="5">
    <source>
        <dbReference type="ARBA" id="ARBA00013200"/>
    </source>
</evidence>
<evidence type="ECO:0000256" key="1">
    <source>
        <dbReference type="ARBA" id="ARBA00001946"/>
    </source>
</evidence>
<evidence type="ECO:0000256" key="18">
    <source>
        <dbReference type="ARBA" id="ARBA00049504"/>
    </source>
</evidence>
<evidence type="ECO:0000256" key="9">
    <source>
        <dbReference type="ARBA" id="ARBA00022679"/>
    </source>
</evidence>
<dbReference type="PANTHER" id="PTHR34148">
    <property type="entry name" value="ADENOSYLCOBINAMIDE-GDP RIBAZOLETRANSFERASE"/>
    <property type="match status" value="1"/>
</dbReference>
<dbReference type="GO" id="GO:0005886">
    <property type="term" value="C:plasma membrane"/>
    <property type="evidence" value="ECO:0007669"/>
    <property type="project" value="UniProtKB-SubCell"/>
</dbReference>
<dbReference type="GO" id="GO:0008818">
    <property type="term" value="F:cobalamin 5'-phosphate synthase activity"/>
    <property type="evidence" value="ECO:0007669"/>
    <property type="project" value="UniProtKB-UniRule"/>
</dbReference>
<keyword evidence="7 19" id="KW-1003">Cell membrane</keyword>
<keyword evidence="9 19" id="KW-0808">Transferase</keyword>
<dbReference type="GeneID" id="85484249"/>
<dbReference type="AlphaFoldDB" id="A0A1I0SJ05"/>
<gene>
    <name evidence="19" type="primary">cobS</name>
    <name evidence="20" type="ORF">SAMN05444374_101184</name>
</gene>
<evidence type="ECO:0000256" key="11">
    <source>
        <dbReference type="ARBA" id="ARBA00022842"/>
    </source>
</evidence>
<feature type="transmembrane region" description="Helical" evidence="19">
    <location>
        <begin position="220"/>
        <end position="245"/>
    </location>
</feature>
<organism evidence="20 21">
    <name type="scientific">Rhodococcoides kroppenstedtii</name>
    <dbReference type="NCBI Taxonomy" id="293050"/>
    <lineage>
        <taxon>Bacteria</taxon>
        <taxon>Bacillati</taxon>
        <taxon>Actinomycetota</taxon>
        <taxon>Actinomycetes</taxon>
        <taxon>Mycobacteriales</taxon>
        <taxon>Nocardiaceae</taxon>
        <taxon>Rhodococcoides</taxon>
    </lineage>
</organism>
<comment type="similarity">
    <text evidence="4 19">Belongs to the CobS family.</text>
</comment>
<comment type="pathway">
    <text evidence="3 19">Cofactor biosynthesis; adenosylcobalamin biosynthesis; adenosylcobalamin from cob(II)yrinate a,c-diamide: step 7/7.</text>
</comment>
<evidence type="ECO:0000256" key="6">
    <source>
        <dbReference type="ARBA" id="ARBA00015850"/>
    </source>
</evidence>
<feature type="transmembrane region" description="Helical" evidence="19">
    <location>
        <begin position="195"/>
        <end position="213"/>
    </location>
</feature>
<evidence type="ECO:0000256" key="16">
    <source>
        <dbReference type="ARBA" id="ARBA00032853"/>
    </source>
</evidence>
<keyword evidence="12 19" id="KW-1133">Transmembrane helix</keyword>
<feature type="transmembrane region" description="Helical" evidence="19">
    <location>
        <begin position="164"/>
        <end position="189"/>
    </location>
</feature>
<evidence type="ECO:0000256" key="3">
    <source>
        <dbReference type="ARBA" id="ARBA00004663"/>
    </source>
</evidence>
<proteinExistence type="inferred from homology"/>
<evidence type="ECO:0000256" key="17">
    <source>
        <dbReference type="ARBA" id="ARBA00048623"/>
    </source>
</evidence>
<keyword evidence="10 19" id="KW-0812">Transmembrane</keyword>
<protein>
    <recommendedName>
        <fullName evidence="6 19">Adenosylcobinamide-GDP ribazoletransferase</fullName>
        <ecNumber evidence="5 19">2.7.8.26</ecNumber>
    </recommendedName>
    <alternativeName>
        <fullName evidence="16 19">Cobalamin synthase</fullName>
    </alternativeName>
    <alternativeName>
        <fullName evidence="15 19">Cobalamin-5'-phosphate synthase</fullName>
    </alternativeName>
</protein>
<evidence type="ECO:0000256" key="4">
    <source>
        <dbReference type="ARBA" id="ARBA00010561"/>
    </source>
</evidence>
<keyword evidence="11 19" id="KW-0460">Magnesium</keyword>
<evidence type="ECO:0000256" key="19">
    <source>
        <dbReference type="HAMAP-Rule" id="MF_00719"/>
    </source>
</evidence>
<dbReference type="HAMAP" id="MF_00719">
    <property type="entry name" value="CobS"/>
    <property type="match status" value="1"/>
</dbReference>
<keyword evidence="8 19" id="KW-0169">Cobalamin biosynthesis</keyword>
<dbReference type="EC" id="2.7.8.26" evidence="5 19"/>
<dbReference type="PANTHER" id="PTHR34148:SF1">
    <property type="entry name" value="ADENOSYLCOBINAMIDE-GDP RIBAZOLETRANSFERASE"/>
    <property type="match status" value="1"/>
</dbReference>
<comment type="subcellular location">
    <subcellularLocation>
        <location evidence="2 19">Cell membrane</location>
        <topology evidence="2 19">Multi-pass membrane protein</topology>
    </subcellularLocation>
</comment>
<feature type="transmembrane region" description="Helical" evidence="19">
    <location>
        <begin position="29"/>
        <end position="50"/>
    </location>
</feature>
<dbReference type="InterPro" id="IPR003805">
    <property type="entry name" value="CobS"/>
</dbReference>
<comment type="catalytic activity">
    <reaction evidence="18 19">
        <text>alpha-ribazole 5'-phosphate + adenosylcob(III)inamide-GDP = adenosylcob(III)alamin 5'-phosphate + GMP + H(+)</text>
        <dbReference type="Rhea" id="RHEA:23560"/>
        <dbReference type="ChEBI" id="CHEBI:15378"/>
        <dbReference type="ChEBI" id="CHEBI:57918"/>
        <dbReference type="ChEBI" id="CHEBI:58115"/>
        <dbReference type="ChEBI" id="CHEBI:60487"/>
        <dbReference type="ChEBI" id="CHEBI:60493"/>
        <dbReference type="EC" id="2.7.8.26"/>
    </reaction>
</comment>
<evidence type="ECO:0000256" key="12">
    <source>
        <dbReference type="ARBA" id="ARBA00022989"/>
    </source>
</evidence>
<evidence type="ECO:0000256" key="15">
    <source>
        <dbReference type="ARBA" id="ARBA00032605"/>
    </source>
</evidence>
<dbReference type="Proteomes" id="UP000182054">
    <property type="component" value="Unassembled WGS sequence"/>
</dbReference>
<feature type="transmembrane region" description="Helical" evidence="19">
    <location>
        <begin position="106"/>
        <end position="126"/>
    </location>
</feature>
<name>A0A1I0SJ05_9NOCA</name>
<evidence type="ECO:0000256" key="2">
    <source>
        <dbReference type="ARBA" id="ARBA00004651"/>
    </source>
</evidence>
<comment type="function">
    <text evidence="14 19">Joins adenosylcobinamide-GDP and alpha-ribazole to generate adenosylcobalamin (Ado-cobalamin). Also synthesizes adenosylcobalamin 5'-phosphate from adenosylcobinamide-GDP and alpha-ribazole 5'-phosphate.</text>
</comment>
<dbReference type="UniPathway" id="UPA00148">
    <property type="reaction ID" value="UER00238"/>
</dbReference>
<dbReference type="OrthoDB" id="9794223at2"/>
<dbReference type="GO" id="GO:0009236">
    <property type="term" value="P:cobalamin biosynthetic process"/>
    <property type="evidence" value="ECO:0007669"/>
    <property type="project" value="UniProtKB-UniRule"/>
</dbReference>
<dbReference type="EMBL" id="FOJN01000001">
    <property type="protein sequence ID" value="SFA38756.1"/>
    <property type="molecule type" value="Genomic_DNA"/>
</dbReference>